<accession>A0A7R9QQ09</accession>
<dbReference type="AlphaFoldDB" id="A0A7R9QQ09"/>
<dbReference type="Gene3D" id="4.10.400.10">
    <property type="entry name" value="Low-density Lipoprotein Receptor"/>
    <property type="match status" value="3"/>
</dbReference>
<feature type="disulfide bond" evidence="9">
    <location>
        <begin position="30"/>
        <end position="48"/>
    </location>
</feature>
<evidence type="ECO:0000256" key="8">
    <source>
        <dbReference type="ARBA" id="ARBA00023180"/>
    </source>
</evidence>
<feature type="non-terminal residue" evidence="11">
    <location>
        <position position="213"/>
    </location>
</feature>
<dbReference type="GO" id="GO:0043235">
    <property type="term" value="C:receptor complex"/>
    <property type="evidence" value="ECO:0007669"/>
    <property type="project" value="TreeGrafter"/>
</dbReference>
<dbReference type="PANTHER" id="PTHR22722:SF15">
    <property type="entry name" value="LOW-DENSITY LIPOPROTEIN RECEPTOR-RELATED"/>
    <property type="match status" value="1"/>
</dbReference>
<feature type="disulfide bond" evidence="9">
    <location>
        <begin position="23"/>
        <end position="35"/>
    </location>
</feature>
<dbReference type="InterPro" id="IPR002172">
    <property type="entry name" value="LDrepeatLR_classA_rpt"/>
</dbReference>
<dbReference type="CDD" id="cd00112">
    <property type="entry name" value="LDLa"/>
    <property type="match status" value="3"/>
</dbReference>
<dbReference type="SUPFAM" id="SSF57424">
    <property type="entry name" value="LDL receptor-like module"/>
    <property type="match status" value="3"/>
</dbReference>
<dbReference type="PROSITE" id="PS50068">
    <property type="entry name" value="LDLRA_2"/>
    <property type="match status" value="3"/>
</dbReference>
<dbReference type="EMBL" id="CAJPVJ010007445">
    <property type="protein sequence ID" value="CAG2171240.1"/>
    <property type="molecule type" value="Genomic_DNA"/>
</dbReference>
<evidence type="ECO:0000256" key="9">
    <source>
        <dbReference type="PROSITE-ProRule" id="PRU00124"/>
    </source>
</evidence>
<keyword evidence="12" id="KW-1185">Reference proteome</keyword>
<dbReference type="InterPro" id="IPR051221">
    <property type="entry name" value="LDLR-related"/>
</dbReference>
<evidence type="ECO:0000256" key="3">
    <source>
        <dbReference type="ARBA" id="ARBA00022737"/>
    </source>
</evidence>
<evidence type="ECO:0000313" key="12">
    <source>
        <dbReference type="Proteomes" id="UP000728032"/>
    </source>
</evidence>
<dbReference type="InterPro" id="IPR036055">
    <property type="entry name" value="LDL_receptor-like_sf"/>
</dbReference>
<dbReference type="OrthoDB" id="6482518at2759"/>
<keyword evidence="6 9" id="KW-1015">Disulfide bond</keyword>
<evidence type="ECO:0000256" key="7">
    <source>
        <dbReference type="ARBA" id="ARBA00023170"/>
    </source>
</evidence>
<sequence>CDGENDCGDNSDEDYNNCKNFDCPDDWFRCGDNRCIPMNTVCNGVIDCKDGLASDERHPNPCPRNVTCPQDFFSCDETNICAHPHWLCDGSDDCGDKSDENPERCAAQVCPEGWFRCSNNRCIPPNWRCDGGVDCRNGEDESNCDNYQSFVENNTTTSQIVPALTAPTSPLTNKTVHKSLQRTSQSAQQSAKATQTMLEPPTSGASSLYPRHR</sequence>
<keyword evidence="3" id="KW-0677">Repeat</keyword>
<dbReference type="GO" id="GO:0016324">
    <property type="term" value="C:apical plasma membrane"/>
    <property type="evidence" value="ECO:0007669"/>
    <property type="project" value="TreeGrafter"/>
</dbReference>
<feature type="compositionally biased region" description="Low complexity" evidence="10">
    <location>
        <begin position="181"/>
        <end position="196"/>
    </location>
</feature>
<comment type="caution">
    <text evidence="9">Lacks conserved residue(s) required for the propagation of feature annotation.</text>
</comment>
<dbReference type="SMART" id="SM00192">
    <property type="entry name" value="LDLa"/>
    <property type="match status" value="3"/>
</dbReference>
<dbReference type="EMBL" id="OC922270">
    <property type="protein sequence ID" value="CAD7654053.1"/>
    <property type="molecule type" value="Genomic_DNA"/>
</dbReference>
<keyword evidence="8" id="KW-0325">Glycoprotein</keyword>
<evidence type="ECO:0000256" key="5">
    <source>
        <dbReference type="ARBA" id="ARBA00023136"/>
    </source>
</evidence>
<dbReference type="Proteomes" id="UP000728032">
    <property type="component" value="Unassembled WGS sequence"/>
</dbReference>
<dbReference type="PROSITE" id="PS01209">
    <property type="entry name" value="LDLRA_1"/>
    <property type="match status" value="1"/>
</dbReference>
<dbReference type="GO" id="GO:0006898">
    <property type="term" value="P:receptor-mediated endocytosis"/>
    <property type="evidence" value="ECO:0007669"/>
    <property type="project" value="TreeGrafter"/>
</dbReference>
<evidence type="ECO:0000256" key="6">
    <source>
        <dbReference type="ARBA" id="ARBA00023157"/>
    </source>
</evidence>
<name>A0A7R9QQ09_9ACAR</name>
<organism evidence="11">
    <name type="scientific">Oppiella nova</name>
    <dbReference type="NCBI Taxonomy" id="334625"/>
    <lineage>
        <taxon>Eukaryota</taxon>
        <taxon>Metazoa</taxon>
        <taxon>Ecdysozoa</taxon>
        <taxon>Arthropoda</taxon>
        <taxon>Chelicerata</taxon>
        <taxon>Arachnida</taxon>
        <taxon>Acari</taxon>
        <taxon>Acariformes</taxon>
        <taxon>Sarcoptiformes</taxon>
        <taxon>Oribatida</taxon>
        <taxon>Brachypylina</taxon>
        <taxon>Oppioidea</taxon>
        <taxon>Oppiidae</taxon>
        <taxon>Oppiella</taxon>
    </lineage>
</organism>
<dbReference type="FunFam" id="4.10.400.10:FF:000005">
    <property type="entry name" value="low-density lipoprotein receptor-related protein 1B"/>
    <property type="match status" value="1"/>
</dbReference>
<keyword evidence="2" id="KW-0812">Transmembrane</keyword>
<comment type="subcellular location">
    <subcellularLocation>
        <location evidence="1">Membrane</location>
        <topology evidence="1">Single-pass membrane protein</topology>
    </subcellularLocation>
</comment>
<protein>
    <submittedName>
        <fullName evidence="11">Uncharacterized protein</fullName>
    </submittedName>
</protein>
<feature type="region of interest" description="Disordered" evidence="10">
    <location>
        <begin position="166"/>
        <end position="213"/>
    </location>
</feature>
<proteinExistence type="predicted"/>
<keyword evidence="4" id="KW-1133">Transmembrane helix</keyword>
<evidence type="ECO:0000256" key="10">
    <source>
        <dbReference type="SAM" id="MobiDB-lite"/>
    </source>
</evidence>
<dbReference type="GO" id="GO:0042562">
    <property type="term" value="F:hormone binding"/>
    <property type="evidence" value="ECO:0007669"/>
    <property type="project" value="TreeGrafter"/>
</dbReference>
<keyword evidence="7" id="KW-0675">Receptor</keyword>
<reference evidence="11" key="1">
    <citation type="submission" date="2020-11" db="EMBL/GenBank/DDBJ databases">
        <authorList>
            <person name="Tran Van P."/>
        </authorList>
    </citation>
    <scope>NUCLEOTIDE SEQUENCE</scope>
</reference>
<evidence type="ECO:0000256" key="2">
    <source>
        <dbReference type="ARBA" id="ARBA00022692"/>
    </source>
</evidence>
<dbReference type="InterPro" id="IPR023415">
    <property type="entry name" value="LDLR_class-A_CS"/>
</dbReference>
<dbReference type="PRINTS" id="PR00261">
    <property type="entry name" value="LDLRECEPTOR"/>
</dbReference>
<feature type="disulfide bond" evidence="9">
    <location>
        <begin position="129"/>
        <end position="144"/>
    </location>
</feature>
<dbReference type="Pfam" id="PF00057">
    <property type="entry name" value="Ldl_recept_a"/>
    <property type="match status" value="3"/>
</dbReference>
<evidence type="ECO:0000313" key="11">
    <source>
        <dbReference type="EMBL" id="CAD7654053.1"/>
    </source>
</evidence>
<keyword evidence="5" id="KW-0472">Membrane</keyword>
<evidence type="ECO:0000256" key="1">
    <source>
        <dbReference type="ARBA" id="ARBA00004167"/>
    </source>
</evidence>
<gene>
    <name evidence="11" type="ORF">ONB1V03_LOCUS10703</name>
</gene>
<evidence type="ECO:0000256" key="4">
    <source>
        <dbReference type="ARBA" id="ARBA00022989"/>
    </source>
</evidence>
<feature type="disulfide bond" evidence="9">
    <location>
        <begin position="117"/>
        <end position="135"/>
    </location>
</feature>
<dbReference type="PANTHER" id="PTHR22722">
    <property type="entry name" value="LOW-DENSITY LIPOPROTEIN RECEPTOR-RELATED PROTEIN 2-RELATED"/>
    <property type="match status" value="1"/>
</dbReference>
<feature type="disulfide bond" evidence="9">
    <location>
        <begin position="110"/>
        <end position="122"/>
    </location>
</feature>